<keyword evidence="1" id="KW-0805">Transcription regulation</keyword>
<dbReference type="Pfam" id="PF12833">
    <property type="entry name" value="HTH_18"/>
    <property type="match status" value="1"/>
</dbReference>
<dbReference type="AlphaFoldDB" id="A0A1H9BPX1"/>
<dbReference type="PANTHER" id="PTHR43280">
    <property type="entry name" value="ARAC-FAMILY TRANSCRIPTIONAL REGULATOR"/>
    <property type="match status" value="1"/>
</dbReference>
<dbReference type="SUPFAM" id="SSF46689">
    <property type="entry name" value="Homeodomain-like"/>
    <property type="match status" value="1"/>
</dbReference>
<gene>
    <name evidence="5" type="ORF">SAMN05444359_103219</name>
</gene>
<evidence type="ECO:0000256" key="2">
    <source>
        <dbReference type="ARBA" id="ARBA00023125"/>
    </source>
</evidence>
<dbReference type="InterPro" id="IPR009057">
    <property type="entry name" value="Homeodomain-like_sf"/>
</dbReference>
<dbReference type="RefSeq" id="WP_090165742.1">
    <property type="nucleotide sequence ID" value="NZ_FOFB01000003.1"/>
</dbReference>
<evidence type="ECO:0000256" key="3">
    <source>
        <dbReference type="ARBA" id="ARBA00023163"/>
    </source>
</evidence>
<dbReference type="GO" id="GO:0043565">
    <property type="term" value="F:sequence-specific DNA binding"/>
    <property type="evidence" value="ECO:0007669"/>
    <property type="project" value="InterPro"/>
</dbReference>
<dbReference type="STRING" id="478744.SAMN05444359_103219"/>
<dbReference type="PRINTS" id="PR00032">
    <property type="entry name" value="HTHARAC"/>
</dbReference>
<dbReference type="PANTHER" id="PTHR43280:SF32">
    <property type="entry name" value="TRANSCRIPTIONAL REGULATORY PROTEIN"/>
    <property type="match status" value="1"/>
</dbReference>
<dbReference type="EMBL" id="FOFB01000003">
    <property type="protein sequence ID" value="SEP91044.1"/>
    <property type="molecule type" value="Genomic_DNA"/>
</dbReference>
<dbReference type="Proteomes" id="UP000199021">
    <property type="component" value="Unassembled WGS sequence"/>
</dbReference>
<organism evidence="5 6">
    <name type="scientific">Neolewinella agarilytica</name>
    <dbReference type="NCBI Taxonomy" id="478744"/>
    <lineage>
        <taxon>Bacteria</taxon>
        <taxon>Pseudomonadati</taxon>
        <taxon>Bacteroidota</taxon>
        <taxon>Saprospiria</taxon>
        <taxon>Saprospirales</taxon>
        <taxon>Lewinellaceae</taxon>
        <taxon>Neolewinella</taxon>
    </lineage>
</organism>
<keyword evidence="2" id="KW-0238">DNA-binding</keyword>
<evidence type="ECO:0000313" key="6">
    <source>
        <dbReference type="Proteomes" id="UP000199021"/>
    </source>
</evidence>
<dbReference type="InterPro" id="IPR020449">
    <property type="entry name" value="Tscrpt_reg_AraC-type_HTH"/>
</dbReference>
<dbReference type="InParanoid" id="A0A1H9BPX1"/>
<evidence type="ECO:0000256" key="1">
    <source>
        <dbReference type="ARBA" id="ARBA00023015"/>
    </source>
</evidence>
<dbReference type="Gene3D" id="1.10.10.60">
    <property type="entry name" value="Homeodomain-like"/>
    <property type="match status" value="1"/>
</dbReference>
<evidence type="ECO:0000259" key="4">
    <source>
        <dbReference type="PROSITE" id="PS01124"/>
    </source>
</evidence>
<evidence type="ECO:0000313" key="5">
    <source>
        <dbReference type="EMBL" id="SEP91044.1"/>
    </source>
</evidence>
<proteinExistence type="predicted"/>
<dbReference type="PROSITE" id="PS01124">
    <property type="entry name" value="HTH_ARAC_FAMILY_2"/>
    <property type="match status" value="1"/>
</dbReference>
<feature type="domain" description="HTH araC/xylS-type" evidence="4">
    <location>
        <begin position="178"/>
        <end position="276"/>
    </location>
</feature>
<protein>
    <submittedName>
        <fullName evidence="5">Transcriptional regulator, AraC family</fullName>
    </submittedName>
</protein>
<keyword evidence="3" id="KW-0804">Transcription</keyword>
<dbReference type="GO" id="GO:0003700">
    <property type="term" value="F:DNA-binding transcription factor activity"/>
    <property type="evidence" value="ECO:0007669"/>
    <property type="project" value="InterPro"/>
</dbReference>
<accession>A0A1H9BPX1</accession>
<sequence>MIYTFNEASTTAQLRLLQGEKDLHHDAFADKGKPYTVAWNRGPAQIVVVDGIEHEVGTGEIVLLVVQQTFRFSAPETITAWQFNREFYCIVDHDKEVSCVGFIFYGLPSPMVVKLDEKELVSFDLLLRVFIEEFGNHDTIQSEMLRMLLKRLIIKLTRIAKVQHLAEEMPQQELDIIRQFNLEVEMHFRKHHQVQDYADLLHKSPKTLSNLFKKAGAKSPLKIIQERIALESKRLLLYTEMDVAEVAYEVGFREASHFSRFFKKMVGKAPVTFRANA</sequence>
<dbReference type="OrthoDB" id="2666928at2"/>
<keyword evidence="6" id="KW-1185">Reference proteome</keyword>
<dbReference type="SMART" id="SM00342">
    <property type="entry name" value="HTH_ARAC"/>
    <property type="match status" value="1"/>
</dbReference>
<reference evidence="6" key="1">
    <citation type="submission" date="2016-10" db="EMBL/GenBank/DDBJ databases">
        <authorList>
            <person name="Varghese N."/>
            <person name="Submissions S."/>
        </authorList>
    </citation>
    <scope>NUCLEOTIDE SEQUENCE [LARGE SCALE GENOMIC DNA]</scope>
    <source>
        <strain evidence="6">DSM 24740</strain>
    </source>
</reference>
<dbReference type="InterPro" id="IPR018060">
    <property type="entry name" value="HTH_AraC"/>
</dbReference>
<name>A0A1H9BPX1_9BACT</name>